<accession>A0AAQ3PU66</accession>
<proteinExistence type="predicted"/>
<dbReference type="InterPro" id="IPR038765">
    <property type="entry name" value="Papain-like_cys_pep_sf"/>
</dbReference>
<evidence type="ECO:0000313" key="3">
    <source>
        <dbReference type="Proteomes" id="UP001341281"/>
    </source>
</evidence>
<evidence type="ECO:0000256" key="1">
    <source>
        <dbReference type="SAM" id="MobiDB-lite"/>
    </source>
</evidence>
<dbReference type="AlphaFoldDB" id="A0AAQ3PU66"/>
<sequence length="669" mass="74992">MPRVKKVVTKKQIVKASPLQRINIRCIPQDVLETIKIMNERQRQAVLRKGFSEILDMTLDAIGCRSHLCWLMDKMDPKDMTIRPRPGKGLKITKDTVRLILGLPSAGGGKPLGIDAAGAADRLRTSLVLSKDEFTVAKLQDILRRGDDDELSIRCFFLILFNRLLFPTASWNISNNEVYRVGTKEPRHLLLQRYMDATSSYFCTIWTTFMLLQPPKTSTTHLLDRNTIKALTRADRRKPRQAGEPFGHCDRPKFAVKLGAHDSEVEEQFTTIKDCHCTIVEKQFALADMFYEMIDDVLRAEAMNDAEIPQPSNPPDEPFTQDGTHITPDTQPETPMTGTQDDPLAAANELLKNLNIAAQIISEHTSISPPAASCLLKFDVTPQSNVKIEAPKDSAASSCAMSPNKTPCNTGSSMPPIAPSPLPTKNECALSLLHFMCVEGIDMKRTVIDFGGCGGTCLDIYESFADGKCLDTDFMRCFIQCARHDITTQTPHKKNLQLILDANVGIMLSMLRQNHWTLYVVNFYKGCIHILDSNPYGPALGGTTWQTYHYAKVTSSDGKSLPWARLIMNRLNKALQLARPNSCLLKFGNYKILLAPNCPTMKVGSNDCGFFVARYIQLYDYTDGAITAYLDPERSQDHRALLLHYLTFHDLNKICPLPAEIQRFKFVAQ</sequence>
<reference evidence="2 3" key="1">
    <citation type="submission" date="2024-02" db="EMBL/GenBank/DDBJ databases">
        <title>High-quality chromosome-scale genome assembly of Pensacola bahiagrass (Paspalum notatum Flugge var. saurae).</title>
        <authorList>
            <person name="Vega J.M."/>
            <person name="Podio M."/>
            <person name="Orjuela J."/>
            <person name="Siena L.A."/>
            <person name="Pessino S.C."/>
            <person name="Combes M.C."/>
            <person name="Mariac C."/>
            <person name="Albertini E."/>
            <person name="Pupilli F."/>
            <person name="Ortiz J.P.A."/>
            <person name="Leblanc O."/>
        </authorList>
    </citation>
    <scope>NUCLEOTIDE SEQUENCE [LARGE SCALE GENOMIC DNA]</scope>
    <source>
        <strain evidence="2">R1</strain>
        <tissue evidence="2">Leaf</tissue>
    </source>
</reference>
<dbReference type="PANTHER" id="PTHR34835">
    <property type="entry name" value="OS07G0283600 PROTEIN-RELATED"/>
    <property type="match status" value="1"/>
</dbReference>
<keyword evidence="3" id="KW-1185">Reference proteome</keyword>
<evidence type="ECO:0000313" key="2">
    <source>
        <dbReference type="EMBL" id="WVZ53047.1"/>
    </source>
</evidence>
<dbReference type="EMBL" id="CP144745">
    <property type="protein sequence ID" value="WVZ53047.1"/>
    <property type="molecule type" value="Genomic_DNA"/>
</dbReference>
<dbReference type="PANTHER" id="PTHR34835:SF67">
    <property type="entry name" value="AMINOTRANSFERASE-LIKE PLANT MOBILE DOMAIN-CONTAINING PROTEIN"/>
    <property type="match status" value="1"/>
</dbReference>
<dbReference type="Proteomes" id="UP001341281">
    <property type="component" value="Chromosome 01"/>
</dbReference>
<name>A0AAQ3PU66_PASNO</name>
<evidence type="ECO:0008006" key="4">
    <source>
        <dbReference type="Google" id="ProtNLM"/>
    </source>
</evidence>
<organism evidence="2 3">
    <name type="scientific">Paspalum notatum var. saurae</name>
    <dbReference type="NCBI Taxonomy" id="547442"/>
    <lineage>
        <taxon>Eukaryota</taxon>
        <taxon>Viridiplantae</taxon>
        <taxon>Streptophyta</taxon>
        <taxon>Embryophyta</taxon>
        <taxon>Tracheophyta</taxon>
        <taxon>Spermatophyta</taxon>
        <taxon>Magnoliopsida</taxon>
        <taxon>Liliopsida</taxon>
        <taxon>Poales</taxon>
        <taxon>Poaceae</taxon>
        <taxon>PACMAD clade</taxon>
        <taxon>Panicoideae</taxon>
        <taxon>Andropogonodae</taxon>
        <taxon>Paspaleae</taxon>
        <taxon>Paspalinae</taxon>
        <taxon>Paspalum</taxon>
    </lineage>
</organism>
<feature type="compositionally biased region" description="Polar residues" evidence="1">
    <location>
        <begin position="321"/>
        <end position="340"/>
    </location>
</feature>
<gene>
    <name evidence="2" type="ORF">U9M48_004038</name>
</gene>
<feature type="region of interest" description="Disordered" evidence="1">
    <location>
        <begin position="306"/>
        <end position="342"/>
    </location>
</feature>
<dbReference type="SUPFAM" id="SSF54001">
    <property type="entry name" value="Cysteine proteinases"/>
    <property type="match status" value="1"/>
</dbReference>
<dbReference type="Gene3D" id="3.40.395.10">
    <property type="entry name" value="Adenoviral Proteinase, Chain A"/>
    <property type="match status" value="1"/>
</dbReference>
<protein>
    <recommendedName>
        <fullName evidence="4">Ubiquitin-like protease family profile domain-containing protein</fullName>
    </recommendedName>
</protein>